<comment type="subcellular location">
    <subcellularLocation>
        <location evidence="1">Cell membrane</location>
        <topology evidence="1">Multi-pass membrane protein</topology>
    </subcellularLocation>
</comment>
<dbReference type="InterPro" id="IPR052518">
    <property type="entry name" value="CHR_Transporter"/>
</dbReference>
<gene>
    <name evidence="8" type="ORF">FHP25_00055</name>
</gene>
<keyword evidence="9" id="KW-1185">Reference proteome</keyword>
<feature type="transmembrane region" description="Helical" evidence="7">
    <location>
        <begin position="42"/>
        <end position="62"/>
    </location>
</feature>
<proteinExistence type="inferred from homology"/>
<dbReference type="Proteomes" id="UP000321638">
    <property type="component" value="Unassembled WGS sequence"/>
</dbReference>
<comment type="caution">
    <text evidence="8">The sequence shown here is derived from an EMBL/GenBank/DDBJ whole genome shotgun (WGS) entry which is preliminary data.</text>
</comment>
<dbReference type="Pfam" id="PF02417">
    <property type="entry name" value="Chromate_transp"/>
    <property type="match status" value="1"/>
</dbReference>
<comment type="similarity">
    <text evidence="2">Belongs to the chromate ion transporter (CHR) (TC 2.A.51) family.</text>
</comment>
<feature type="transmembrane region" description="Helical" evidence="7">
    <location>
        <begin position="69"/>
        <end position="91"/>
    </location>
</feature>
<dbReference type="AlphaFoldDB" id="A0A5C8PWM0"/>
<reference evidence="8 9" key="1">
    <citation type="submission" date="2019-06" db="EMBL/GenBank/DDBJ databases">
        <title>New taxonomy in bacterial strain CC-CFT640, isolated from vineyard.</title>
        <authorList>
            <person name="Lin S.-Y."/>
            <person name="Tsai C.-F."/>
            <person name="Young C.-C."/>
        </authorList>
    </citation>
    <scope>NUCLEOTIDE SEQUENCE [LARGE SCALE GENOMIC DNA]</scope>
    <source>
        <strain evidence="8 9">CC-CFT640</strain>
    </source>
</reference>
<evidence type="ECO:0000256" key="5">
    <source>
        <dbReference type="ARBA" id="ARBA00022989"/>
    </source>
</evidence>
<evidence type="ECO:0000256" key="7">
    <source>
        <dbReference type="SAM" id="Phobius"/>
    </source>
</evidence>
<evidence type="ECO:0000313" key="9">
    <source>
        <dbReference type="Proteomes" id="UP000321638"/>
    </source>
</evidence>
<dbReference type="GO" id="GO:0015109">
    <property type="term" value="F:chromate transmembrane transporter activity"/>
    <property type="evidence" value="ECO:0007669"/>
    <property type="project" value="InterPro"/>
</dbReference>
<dbReference type="PANTHER" id="PTHR43663:SF1">
    <property type="entry name" value="CHROMATE TRANSPORTER"/>
    <property type="match status" value="1"/>
</dbReference>
<keyword evidence="5 7" id="KW-1133">Transmembrane helix</keyword>
<feature type="transmembrane region" description="Helical" evidence="7">
    <location>
        <begin position="103"/>
        <end position="124"/>
    </location>
</feature>
<dbReference type="GO" id="GO:0005886">
    <property type="term" value="C:plasma membrane"/>
    <property type="evidence" value="ECO:0007669"/>
    <property type="project" value="UniProtKB-SubCell"/>
</dbReference>
<evidence type="ECO:0000313" key="8">
    <source>
        <dbReference type="EMBL" id="TXL82445.1"/>
    </source>
</evidence>
<accession>A0A5C8PWM0</accession>
<keyword evidence="6 7" id="KW-0472">Membrane</keyword>
<dbReference type="EMBL" id="VDUZ01000001">
    <property type="protein sequence ID" value="TXL82445.1"/>
    <property type="molecule type" value="Genomic_DNA"/>
</dbReference>
<evidence type="ECO:0000256" key="1">
    <source>
        <dbReference type="ARBA" id="ARBA00004651"/>
    </source>
</evidence>
<evidence type="ECO:0000256" key="3">
    <source>
        <dbReference type="ARBA" id="ARBA00022475"/>
    </source>
</evidence>
<name>A0A5C8PWM0_9HYPH</name>
<feature type="transmembrane region" description="Helical" evidence="7">
    <location>
        <begin position="152"/>
        <end position="170"/>
    </location>
</feature>
<evidence type="ECO:0000256" key="6">
    <source>
        <dbReference type="ARBA" id="ARBA00023136"/>
    </source>
</evidence>
<dbReference type="PANTHER" id="PTHR43663">
    <property type="entry name" value="CHROMATE TRANSPORT PROTEIN-RELATED"/>
    <property type="match status" value="1"/>
</dbReference>
<dbReference type="OrthoDB" id="556585at2"/>
<protein>
    <submittedName>
        <fullName evidence="8">Chromate transporter</fullName>
    </submittedName>
</protein>
<evidence type="ECO:0000256" key="4">
    <source>
        <dbReference type="ARBA" id="ARBA00022692"/>
    </source>
</evidence>
<dbReference type="InterPro" id="IPR003370">
    <property type="entry name" value="Chromate_transpt"/>
</dbReference>
<organism evidence="8 9">
    <name type="scientific">Vineibacter terrae</name>
    <dbReference type="NCBI Taxonomy" id="2586908"/>
    <lineage>
        <taxon>Bacteria</taxon>
        <taxon>Pseudomonadati</taxon>
        <taxon>Pseudomonadota</taxon>
        <taxon>Alphaproteobacteria</taxon>
        <taxon>Hyphomicrobiales</taxon>
        <taxon>Vineibacter</taxon>
    </lineage>
</organism>
<evidence type="ECO:0000256" key="2">
    <source>
        <dbReference type="ARBA" id="ARBA00005262"/>
    </source>
</evidence>
<keyword evidence="3" id="KW-1003">Cell membrane</keyword>
<sequence>MAVAFATLSLVSIGGANAVVPELHRQVVDQLGWMDGATFTQLFAIAQVAPGPNVLVVSLIGWHMAGPAGLAVATTAIMLPSSVLAFAAGRLVARWSHTRWIEIAKAGLVPVAVGLILASGVVMAQAADHDALGVMITVAAAGFIVLSDRNPLWALATATAVGVACFRLGLSA</sequence>
<keyword evidence="4 7" id="KW-0812">Transmembrane</keyword>